<feature type="transmembrane region" description="Helical" evidence="1">
    <location>
        <begin position="58"/>
        <end position="79"/>
    </location>
</feature>
<dbReference type="EMBL" id="JHAC01000070">
    <property type="protein sequence ID" value="EYB66625.1"/>
    <property type="molecule type" value="Genomic_DNA"/>
</dbReference>
<evidence type="ECO:0000256" key="1">
    <source>
        <dbReference type="SAM" id="Phobius"/>
    </source>
</evidence>
<sequence>MEWGSTAPFWLLADFAAGWSLGWLAVRDRRWALVPGLLVLWGVSRMPALPWRVGAGTVLVPVVVTLCFWLGLVLFFLIFQIP</sequence>
<name>A0A016QKG3_9DEIO</name>
<keyword evidence="1" id="KW-1133">Transmembrane helix</keyword>
<dbReference type="PATRIC" id="fig|1476583.3.peg.3255"/>
<protein>
    <submittedName>
        <fullName evidence="2">Uncharacterized protein</fullName>
    </submittedName>
</protein>
<accession>A0A016QKG3</accession>
<keyword evidence="3" id="KW-1185">Reference proteome</keyword>
<reference evidence="2 3" key="1">
    <citation type="submission" date="2014-03" db="EMBL/GenBank/DDBJ databases">
        <title>Draft genome sequence of Deinococcus phoenicis 1P10ME.</title>
        <authorList>
            <person name="Stepanov V.G."/>
            <person name="Vaishampayan P."/>
            <person name="Venkateswaran K."/>
            <person name="Fox G.E."/>
        </authorList>
    </citation>
    <scope>NUCLEOTIDE SEQUENCE [LARGE SCALE GENOMIC DNA]</scope>
    <source>
        <strain evidence="2 3">1P10ME</strain>
    </source>
</reference>
<evidence type="ECO:0000313" key="2">
    <source>
        <dbReference type="EMBL" id="EYB66625.1"/>
    </source>
</evidence>
<feature type="transmembrane region" description="Helical" evidence="1">
    <location>
        <begin position="33"/>
        <end position="52"/>
    </location>
</feature>
<comment type="caution">
    <text evidence="2">The sequence shown here is derived from an EMBL/GenBank/DDBJ whole genome shotgun (WGS) entry which is preliminary data.</text>
</comment>
<dbReference type="AlphaFoldDB" id="A0A016QKG3"/>
<dbReference type="RefSeq" id="WP_034360097.1">
    <property type="nucleotide sequence ID" value="NZ_JHAC01000070.1"/>
</dbReference>
<evidence type="ECO:0000313" key="3">
    <source>
        <dbReference type="Proteomes" id="UP000020492"/>
    </source>
</evidence>
<keyword evidence="1" id="KW-0472">Membrane</keyword>
<organism evidence="2 3">
    <name type="scientific">Deinococcus phoenicis</name>
    <dbReference type="NCBI Taxonomy" id="1476583"/>
    <lineage>
        <taxon>Bacteria</taxon>
        <taxon>Thermotogati</taxon>
        <taxon>Deinococcota</taxon>
        <taxon>Deinococci</taxon>
        <taxon>Deinococcales</taxon>
        <taxon>Deinococcaceae</taxon>
        <taxon>Deinococcus</taxon>
    </lineage>
</organism>
<dbReference type="Proteomes" id="UP000020492">
    <property type="component" value="Unassembled WGS sequence"/>
</dbReference>
<dbReference type="STRING" id="1476583.DEIPH_ctg079orf0003"/>
<proteinExistence type="predicted"/>
<keyword evidence="1" id="KW-0812">Transmembrane</keyword>
<feature type="transmembrane region" description="Helical" evidence="1">
    <location>
        <begin position="6"/>
        <end position="26"/>
    </location>
</feature>
<gene>
    <name evidence="2" type="ORF">DEIPH_ctg079orf0003</name>
</gene>